<proteinExistence type="inferred from homology"/>
<dbReference type="InterPro" id="IPR011095">
    <property type="entry name" value="Dala_Dala_lig_C"/>
</dbReference>
<evidence type="ECO:0000256" key="3">
    <source>
        <dbReference type="ARBA" id="ARBA00022490"/>
    </source>
</evidence>
<dbReference type="NCBIfam" id="TIGR01205">
    <property type="entry name" value="D_ala_D_alaTIGR"/>
    <property type="match status" value="1"/>
</dbReference>
<keyword evidence="6 13" id="KW-0067">ATP-binding</keyword>
<keyword evidence="12" id="KW-0460">Magnesium</keyword>
<dbReference type="Pfam" id="PF01820">
    <property type="entry name" value="Dala_Dala_lig_N"/>
    <property type="match status" value="1"/>
</dbReference>
<feature type="binding site" evidence="12">
    <location>
        <position position="300"/>
    </location>
    <ligand>
        <name>Mg(2+)</name>
        <dbReference type="ChEBI" id="CHEBI:18420"/>
        <label>1</label>
    </ligand>
</feature>
<gene>
    <name evidence="10" type="primary">ddl</name>
    <name evidence="15" type="ORF">FYJ34_07870</name>
</gene>
<dbReference type="PANTHER" id="PTHR23132:SF23">
    <property type="entry name" value="D-ALANINE--D-ALANINE LIGASE B"/>
    <property type="match status" value="1"/>
</dbReference>
<dbReference type="SUPFAM" id="SSF56059">
    <property type="entry name" value="Glutathione synthetase ATP-binding domain-like"/>
    <property type="match status" value="1"/>
</dbReference>
<evidence type="ECO:0000259" key="14">
    <source>
        <dbReference type="PROSITE" id="PS50975"/>
    </source>
</evidence>
<keyword evidence="8 10" id="KW-0573">Peptidoglycan synthesis</keyword>
<feature type="active site" evidence="11">
    <location>
        <position position="190"/>
    </location>
</feature>
<evidence type="ECO:0000256" key="8">
    <source>
        <dbReference type="ARBA" id="ARBA00022984"/>
    </source>
</evidence>
<evidence type="ECO:0000256" key="5">
    <source>
        <dbReference type="ARBA" id="ARBA00022741"/>
    </source>
</evidence>
<evidence type="ECO:0000313" key="15">
    <source>
        <dbReference type="EMBL" id="MSR94176.1"/>
    </source>
</evidence>
<feature type="domain" description="ATP-grasp" evidence="14">
    <location>
        <begin position="147"/>
        <end position="347"/>
    </location>
</feature>
<evidence type="ECO:0000256" key="10">
    <source>
        <dbReference type="HAMAP-Rule" id="MF_00047"/>
    </source>
</evidence>
<comment type="caution">
    <text evidence="15">The sequence shown here is derived from an EMBL/GenBank/DDBJ whole genome shotgun (WGS) entry which is preliminary data.</text>
</comment>
<keyword evidence="12" id="KW-0479">Metal-binding</keyword>
<keyword evidence="5 13" id="KW-0547">Nucleotide-binding</keyword>
<keyword evidence="3 10" id="KW-0963">Cytoplasm</keyword>
<dbReference type="GO" id="GO:0008360">
    <property type="term" value="P:regulation of cell shape"/>
    <property type="evidence" value="ECO:0007669"/>
    <property type="project" value="UniProtKB-KW"/>
</dbReference>
<keyword evidence="12" id="KW-0464">Manganese</keyword>
<evidence type="ECO:0000256" key="1">
    <source>
        <dbReference type="ARBA" id="ARBA00004496"/>
    </source>
</evidence>
<keyword evidence="9 10" id="KW-0961">Cell wall biogenesis/degradation</keyword>
<dbReference type="GO" id="GO:0046872">
    <property type="term" value="F:metal ion binding"/>
    <property type="evidence" value="ECO:0007669"/>
    <property type="project" value="UniProtKB-KW"/>
</dbReference>
<dbReference type="InterPro" id="IPR011761">
    <property type="entry name" value="ATP-grasp"/>
</dbReference>
<dbReference type="GO" id="GO:0008716">
    <property type="term" value="F:D-alanine-D-alanine ligase activity"/>
    <property type="evidence" value="ECO:0007669"/>
    <property type="project" value="UniProtKB-UniRule"/>
</dbReference>
<accession>A0A6N7V2R3</accession>
<keyword evidence="16" id="KW-1185">Reference proteome</keyword>
<dbReference type="EC" id="6.3.2.4" evidence="10"/>
<feature type="binding site" evidence="12">
    <location>
        <position position="316"/>
    </location>
    <ligand>
        <name>Mg(2+)</name>
        <dbReference type="ChEBI" id="CHEBI:18420"/>
        <label>2</label>
    </ligand>
</feature>
<dbReference type="GO" id="GO:0009252">
    <property type="term" value="P:peptidoglycan biosynthetic process"/>
    <property type="evidence" value="ECO:0007669"/>
    <property type="project" value="UniProtKB-UniRule"/>
</dbReference>
<evidence type="ECO:0000256" key="6">
    <source>
        <dbReference type="ARBA" id="ARBA00022840"/>
    </source>
</evidence>
<reference evidence="15 16" key="1">
    <citation type="submission" date="2019-08" db="EMBL/GenBank/DDBJ databases">
        <title>In-depth cultivation of the pig gut microbiome towards novel bacterial diversity and tailored functional studies.</title>
        <authorList>
            <person name="Wylensek D."/>
            <person name="Hitch T.C.A."/>
            <person name="Clavel T."/>
        </authorList>
    </citation>
    <scope>NUCLEOTIDE SEQUENCE [LARGE SCALE GENOMIC DNA]</scope>
    <source>
        <strain evidence="15 16">68-1-5</strain>
    </source>
</reference>
<dbReference type="Proteomes" id="UP000434409">
    <property type="component" value="Unassembled WGS sequence"/>
</dbReference>
<comment type="function">
    <text evidence="10">Cell wall formation.</text>
</comment>
<dbReference type="GO" id="GO:0005524">
    <property type="term" value="F:ATP binding"/>
    <property type="evidence" value="ECO:0007669"/>
    <property type="project" value="UniProtKB-UniRule"/>
</dbReference>
<dbReference type="PANTHER" id="PTHR23132">
    <property type="entry name" value="D-ALANINE--D-ALANINE LIGASE"/>
    <property type="match status" value="1"/>
</dbReference>
<dbReference type="PIRSF" id="PIRSF039102">
    <property type="entry name" value="Ddl/VanB"/>
    <property type="match status" value="1"/>
</dbReference>
<comment type="pathway">
    <text evidence="10">Cell wall biogenesis; peptidoglycan biosynthesis.</text>
</comment>
<evidence type="ECO:0000256" key="13">
    <source>
        <dbReference type="PROSITE-ProRule" id="PRU00409"/>
    </source>
</evidence>
<dbReference type="HAMAP" id="MF_00047">
    <property type="entry name" value="Dala_Dala_lig"/>
    <property type="match status" value="1"/>
</dbReference>
<dbReference type="InterPro" id="IPR016185">
    <property type="entry name" value="PreATP-grasp_dom_sf"/>
</dbReference>
<dbReference type="NCBIfam" id="NF002378">
    <property type="entry name" value="PRK01372.1"/>
    <property type="match status" value="1"/>
</dbReference>
<keyword evidence="4 10" id="KW-0436">Ligase</keyword>
<keyword evidence="7 10" id="KW-0133">Cell shape</keyword>
<feature type="binding site" evidence="12">
    <location>
        <position position="314"/>
    </location>
    <ligand>
        <name>Mg(2+)</name>
        <dbReference type="ChEBI" id="CHEBI:18420"/>
        <label>1</label>
    </ligand>
</feature>
<comment type="subcellular location">
    <subcellularLocation>
        <location evidence="1 10">Cytoplasm</location>
    </subcellularLocation>
</comment>
<dbReference type="InterPro" id="IPR013815">
    <property type="entry name" value="ATP_grasp_subdomain_1"/>
</dbReference>
<organism evidence="15 16">
    <name type="scientific">Suipraeoptans intestinalis</name>
    <dbReference type="NCBI Taxonomy" id="2606628"/>
    <lineage>
        <taxon>Bacteria</taxon>
        <taxon>Bacillati</taxon>
        <taxon>Bacillota</taxon>
        <taxon>Clostridia</taxon>
        <taxon>Lachnospirales</taxon>
        <taxon>Lachnospiraceae</taxon>
        <taxon>Suipraeoptans</taxon>
    </lineage>
</organism>
<dbReference type="InterPro" id="IPR005905">
    <property type="entry name" value="D_ala_D_ala"/>
</dbReference>
<dbReference type="Gene3D" id="3.30.470.20">
    <property type="entry name" value="ATP-grasp fold, B domain"/>
    <property type="match status" value="1"/>
</dbReference>
<dbReference type="UniPathway" id="UPA00219"/>
<feature type="active site" evidence="11">
    <location>
        <position position="13"/>
    </location>
</feature>
<evidence type="ECO:0000256" key="11">
    <source>
        <dbReference type="PIRSR" id="PIRSR039102-1"/>
    </source>
</evidence>
<dbReference type="RefSeq" id="WP_154477634.1">
    <property type="nucleotide sequence ID" value="NZ_VULY01000018.1"/>
</dbReference>
<dbReference type="PROSITE" id="PS50975">
    <property type="entry name" value="ATP_GRASP"/>
    <property type="match status" value="1"/>
</dbReference>
<evidence type="ECO:0000256" key="9">
    <source>
        <dbReference type="ARBA" id="ARBA00023316"/>
    </source>
</evidence>
<comment type="cofactor">
    <cofactor evidence="12">
        <name>Mg(2+)</name>
        <dbReference type="ChEBI" id="CHEBI:18420"/>
    </cofactor>
    <cofactor evidence="12">
        <name>Mn(2+)</name>
        <dbReference type="ChEBI" id="CHEBI:29035"/>
    </cofactor>
    <text evidence="12">Binds 2 magnesium or manganese ions per subunit.</text>
</comment>
<comment type="catalytic activity">
    <reaction evidence="10">
        <text>2 D-alanine + ATP = D-alanyl-D-alanine + ADP + phosphate + H(+)</text>
        <dbReference type="Rhea" id="RHEA:11224"/>
        <dbReference type="ChEBI" id="CHEBI:15378"/>
        <dbReference type="ChEBI" id="CHEBI:30616"/>
        <dbReference type="ChEBI" id="CHEBI:43474"/>
        <dbReference type="ChEBI" id="CHEBI:57416"/>
        <dbReference type="ChEBI" id="CHEBI:57822"/>
        <dbReference type="ChEBI" id="CHEBI:456216"/>
        <dbReference type="EC" id="6.3.2.4"/>
    </reaction>
</comment>
<dbReference type="AlphaFoldDB" id="A0A6N7V2R3"/>
<name>A0A6N7V2R3_9FIRM</name>
<dbReference type="GO" id="GO:0071555">
    <property type="term" value="P:cell wall organization"/>
    <property type="evidence" value="ECO:0007669"/>
    <property type="project" value="UniProtKB-KW"/>
</dbReference>
<evidence type="ECO:0000256" key="12">
    <source>
        <dbReference type="PIRSR" id="PIRSR039102-3"/>
    </source>
</evidence>
<dbReference type="Gene3D" id="3.40.50.20">
    <property type="match status" value="1"/>
</dbReference>
<dbReference type="InterPro" id="IPR011127">
    <property type="entry name" value="Dala_Dala_lig_N"/>
</dbReference>
<protein>
    <recommendedName>
        <fullName evidence="10">D-alanine--D-alanine ligase</fullName>
        <ecNumber evidence="10">6.3.2.4</ecNumber>
    </recommendedName>
    <alternativeName>
        <fullName evidence="10">D-Ala-D-Ala ligase</fullName>
    </alternativeName>
    <alternativeName>
        <fullName evidence="10">D-alanylalanine synthetase</fullName>
    </alternativeName>
</protein>
<dbReference type="PROSITE" id="PS00843">
    <property type="entry name" value="DALA_DALA_LIGASE_1"/>
    <property type="match status" value="1"/>
</dbReference>
<evidence type="ECO:0000313" key="16">
    <source>
        <dbReference type="Proteomes" id="UP000434409"/>
    </source>
</evidence>
<feature type="active site" evidence="11">
    <location>
        <position position="325"/>
    </location>
</feature>
<sequence>MKIIVLAGGLSPERDVSLISGAGICRTLLEKGHQAFLLDVFFGLPYDSARLEEVFSLPDHGLSIAKGIQTTAPDLKALRTARQDDSSCYLGPNVTELCRMADITFIALHGSDGENGKIQATFDLLGIRYTGPNSLGCALSMNKLVAKQVFKMSRVPTPRGTSLTASTKDLPLEELGYYLPLVIKPCSGGSSIGVYIVHTEEEYRSAIHQSFYVDGQEEVVIEPYIKGREYACSIIAGKALPIVEIIPKDGIFNYANKYQQGGAAELCPPVSLDSKTQKKMRKAAEKAFLSLRLDVYARADFIVDESDGKFYCLEMNGLPGMTPASLMPKAAKAAGLEYGDLCEKIIEESIAARYSSPE</sequence>
<dbReference type="EMBL" id="VULY01000018">
    <property type="protein sequence ID" value="MSR94176.1"/>
    <property type="molecule type" value="Genomic_DNA"/>
</dbReference>
<dbReference type="SUPFAM" id="SSF52440">
    <property type="entry name" value="PreATP-grasp domain"/>
    <property type="match status" value="1"/>
</dbReference>
<dbReference type="Pfam" id="PF07478">
    <property type="entry name" value="Dala_Dala_lig_C"/>
    <property type="match status" value="1"/>
</dbReference>
<dbReference type="GO" id="GO:0005737">
    <property type="term" value="C:cytoplasm"/>
    <property type="evidence" value="ECO:0007669"/>
    <property type="project" value="UniProtKB-SubCell"/>
</dbReference>
<dbReference type="InterPro" id="IPR000291">
    <property type="entry name" value="D-Ala_lig_Van_CS"/>
</dbReference>
<comment type="similarity">
    <text evidence="2 10">Belongs to the D-alanine--D-alanine ligase family.</text>
</comment>
<evidence type="ECO:0000256" key="4">
    <source>
        <dbReference type="ARBA" id="ARBA00022598"/>
    </source>
</evidence>
<dbReference type="Gene3D" id="3.30.1490.20">
    <property type="entry name" value="ATP-grasp fold, A domain"/>
    <property type="match status" value="1"/>
</dbReference>
<evidence type="ECO:0000256" key="2">
    <source>
        <dbReference type="ARBA" id="ARBA00010871"/>
    </source>
</evidence>
<evidence type="ECO:0000256" key="7">
    <source>
        <dbReference type="ARBA" id="ARBA00022960"/>
    </source>
</evidence>
<feature type="binding site" evidence="12">
    <location>
        <position position="314"/>
    </location>
    <ligand>
        <name>Mg(2+)</name>
        <dbReference type="ChEBI" id="CHEBI:18420"/>
        <label>2</label>
    </ligand>
</feature>